<dbReference type="EMBL" id="CZQA01000001">
    <property type="protein sequence ID" value="CUS33133.1"/>
    <property type="molecule type" value="Genomic_DNA"/>
</dbReference>
<keyword evidence="1" id="KW-0812">Transmembrane</keyword>
<evidence type="ECO:0000313" key="2">
    <source>
        <dbReference type="EMBL" id="CUS33133.1"/>
    </source>
</evidence>
<keyword evidence="1" id="KW-1133">Transmembrane helix</keyword>
<sequence>MLPVYPGKFILGSILRSAVLNLVALVLDSLILYSWILGFERGCANVHAAVVTVPENGTTKWANGDIERLTFRLGTPIPFNAPKQLRGLPTAASP</sequence>
<evidence type="ECO:0000313" key="3">
    <source>
        <dbReference type="Proteomes" id="UP000199032"/>
    </source>
</evidence>
<keyword evidence="3" id="KW-1185">Reference proteome</keyword>
<dbReference type="AlphaFoldDB" id="A0A0S4L958"/>
<keyword evidence="1" id="KW-0472">Membrane</keyword>
<dbReference type="Proteomes" id="UP000199032">
    <property type="component" value="Unassembled WGS sequence"/>
</dbReference>
<name>A0A0S4L958_9BACT</name>
<gene>
    <name evidence="2" type="ORF">COMA1_10988</name>
</gene>
<proteinExistence type="predicted"/>
<protein>
    <submittedName>
        <fullName evidence="2">Uncharacterized protein</fullName>
    </submittedName>
</protein>
<accession>A0A0S4L958</accession>
<reference evidence="2 3" key="1">
    <citation type="submission" date="2015-10" db="EMBL/GenBank/DDBJ databases">
        <authorList>
            <person name="Gilbert D.G."/>
        </authorList>
    </citation>
    <scope>NUCLEOTIDE SEQUENCE [LARGE SCALE GENOMIC DNA]</scope>
    <source>
        <strain evidence="2">COMA1</strain>
    </source>
</reference>
<organism evidence="2 3">
    <name type="scientific">Candidatus Nitrospira nitrosa</name>
    <dbReference type="NCBI Taxonomy" id="1742972"/>
    <lineage>
        <taxon>Bacteria</taxon>
        <taxon>Pseudomonadati</taxon>
        <taxon>Nitrospirota</taxon>
        <taxon>Nitrospiria</taxon>
        <taxon>Nitrospirales</taxon>
        <taxon>Nitrospiraceae</taxon>
        <taxon>Nitrospira</taxon>
    </lineage>
</organism>
<feature type="transmembrane region" description="Helical" evidence="1">
    <location>
        <begin position="18"/>
        <end position="36"/>
    </location>
</feature>
<evidence type="ECO:0000256" key="1">
    <source>
        <dbReference type="SAM" id="Phobius"/>
    </source>
</evidence>